<keyword evidence="2" id="KW-1185">Reference proteome</keyword>
<reference evidence="1 2" key="1">
    <citation type="journal article" date="2018" name="Front. Plant Sci.">
        <title>Red Clover (Trifolium pratense) and Zigzag Clover (T. medium) - A Picture of Genomic Similarities and Differences.</title>
        <authorList>
            <person name="Dluhosova J."/>
            <person name="Istvanek J."/>
            <person name="Nedelnik J."/>
            <person name="Repkova J."/>
        </authorList>
    </citation>
    <scope>NUCLEOTIDE SEQUENCE [LARGE SCALE GENOMIC DNA]</scope>
    <source>
        <strain evidence="2">cv. 10/8</strain>
        <tissue evidence="1">Leaf</tissue>
    </source>
</reference>
<proteinExistence type="predicted"/>
<protein>
    <submittedName>
        <fullName evidence="1">Gag-protease polyprotein</fullName>
    </submittedName>
</protein>
<accession>A0A392SGV4</accession>
<comment type="caution">
    <text evidence="1">The sequence shown here is derived from an EMBL/GenBank/DDBJ whole genome shotgun (WGS) entry which is preliminary data.</text>
</comment>
<dbReference type="GO" id="GO:0008233">
    <property type="term" value="F:peptidase activity"/>
    <property type="evidence" value="ECO:0007669"/>
    <property type="project" value="UniProtKB-KW"/>
</dbReference>
<dbReference type="AlphaFoldDB" id="A0A392SGV4"/>
<keyword evidence="1" id="KW-0645">Protease</keyword>
<evidence type="ECO:0000313" key="2">
    <source>
        <dbReference type="Proteomes" id="UP000265520"/>
    </source>
</evidence>
<evidence type="ECO:0000313" key="1">
    <source>
        <dbReference type="EMBL" id="MCI47692.1"/>
    </source>
</evidence>
<feature type="non-terminal residue" evidence="1">
    <location>
        <position position="1"/>
    </location>
</feature>
<dbReference type="GO" id="GO:0006508">
    <property type="term" value="P:proteolysis"/>
    <property type="evidence" value="ECO:0007669"/>
    <property type="project" value="UniProtKB-KW"/>
</dbReference>
<organism evidence="1 2">
    <name type="scientific">Trifolium medium</name>
    <dbReference type="NCBI Taxonomy" id="97028"/>
    <lineage>
        <taxon>Eukaryota</taxon>
        <taxon>Viridiplantae</taxon>
        <taxon>Streptophyta</taxon>
        <taxon>Embryophyta</taxon>
        <taxon>Tracheophyta</taxon>
        <taxon>Spermatophyta</taxon>
        <taxon>Magnoliopsida</taxon>
        <taxon>eudicotyledons</taxon>
        <taxon>Gunneridae</taxon>
        <taxon>Pentapetalae</taxon>
        <taxon>rosids</taxon>
        <taxon>fabids</taxon>
        <taxon>Fabales</taxon>
        <taxon>Fabaceae</taxon>
        <taxon>Papilionoideae</taxon>
        <taxon>50 kb inversion clade</taxon>
        <taxon>NPAAA clade</taxon>
        <taxon>Hologalegina</taxon>
        <taxon>IRL clade</taxon>
        <taxon>Trifolieae</taxon>
        <taxon>Trifolium</taxon>
    </lineage>
</organism>
<dbReference type="EMBL" id="LXQA010375696">
    <property type="protein sequence ID" value="MCI47692.1"/>
    <property type="molecule type" value="Genomic_DNA"/>
</dbReference>
<keyword evidence="1" id="KW-0378">Hydrolase</keyword>
<name>A0A392SGV4_9FABA</name>
<sequence>GNKTTIKKPEEEWTKDEDELTLGNSKALNAIFNGVNMNMFRLIKRCIVAKEA</sequence>
<dbReference type="Proteomes" id="UP000265520">
    <property type="component" value="Unassembled WGS sequence"/>
</dbReference>